<organism evidence="1 2">
    <name type="scientific">Pseudomonas syringae pv. antirrhini</name>
    <dbReference type="NCBI Taxonomy" id="251702"/>
    <lineage>
        <taxon>Bacteria</taxon>
        <taxon>Pseudomonadati</taxon>
        <taxon>Pseudomonadota</taxon>
        <taxon>Gammaproteobacteria</taxon>
        <taxon>Pseudomonadales</taxon>
        <taxon>Pseudomonadaceae</taxon>
        <taxon>Pseudomonas</taxon>
    </lineage>
</organism>
<dbReference type="Pfam" id="PF05638">
    <property type="entry name" value="T6SS_HCP"/>
    <property type="match status" value="1"/>
</dbReference>
<dbReference type="NCBIfam" id="TIGR03344">
    <property type="entry name" value="VI_effect_Hcp1"/>
    <property type="match status" value="1"/>
</dbReference>
<dbReference type="InterPro" id="IPR036624">
    <property type="entry name" value="Hcp1-lik_sf"/>
</dbReference>
<dbReference type="PATRIC" id="fig|251702.3.peg.2398"/>
<gene>
    <name evidence="1" type="ORF">ALO88_100940</name>
</gene>
<dbReference type="Gene3D" id="2.30.110.20">
    <property type="entry name" value="Hcp1-like"/>
    <property type="match status" value="1"/>
</dbReference>
<proteinExistence type="predicted"/>
<dbReference type="PANTHER" id="PTHR34319">
    <property type="entry name" value="MAJOR EXPORTED PROTEIN"/>
    <property type="match status" value="1"/>
</dbReference>
<dbReference type="RefSeq" id="WP_007246961.1">
    <property type="nucleotide sequence ID" value="NZ_LJPT01000117.1"/>
</dbReference>
<name>A0A0P9JXD2_9PSED</name>
<dbReference type="AlphaFoldDB" id="A0A0P9JXD2"/>
<dbReference type="GeneID" id="1184191"/>
<dbReference type="PANTHER" id="PTHR34319:SF6">
    <property type="entry name" value="MAJOR EXPORTED PROTEIN"/>
    <property type="match status" value="1"/>
</dbReference>
<dbReference type="SUPFAM" id="SSF141452">
    <property type="entry name" value="Hcp1-like"/>
    <property type="match status" value="1"/>
</dbReference>
<dbReference type="InterPro" id="IPR052947">
    <property type="entry name" value="T6SS_Hcp1_domain"/>
</dbReference>
<sequence>MPTPAFLSVTGTKQGHITEQAGSIDSLGGHGQIDHPDESIVHAFSHEIISPYDAQSGEITGRRRHNAICITKVFDRASPLLLEALCRGEKLTDVVINWYRTNDGKEQNYYRTTLHGALIVAIKDHMPTCDDPNNSHAIHLQDVHFTYRQIRWDHVIATSSGSYDLDDLGLD</sequence>
<protein>
    <submittedName>
        <fullName evidence="1">Secreted protein Hcp</fullName>
    </submittedName>
</protein>
<evidence type="ECO:0000313" key="2">
    <source>
        <dbReference type="Proteomes" id="UP000050425"/>
    </source>
</evidence>
<accession>A0A0P9JXD2</accession>
<dbReference type="InterPro" id="IPR008514">
    <property type="entry name" value="T6SS_Hcp"/>
</dbReference>
<comment type="caution">
    <text evidence="1">The sequence shown here is derived from an EMBL/GenBank/DDBJ whole genome shotgun (WGS) entry which is preliminary data.</text>
</comment>
<dbReference type="Proteomes" id="UP000050425">
    <property type="component" value="Unassembled WGS sequence"/>
</dbReference>
<reference evidence="1 2" key="1">
    <citation type="submission" date="2015-09" db="EMBL/GenBank/DDBJ databases">
        <title>Genome announcement of multiple Pseudomonas syringae strains.</title>
        <authorList>
            <person name="Thakur S."/>
            <person name="Wang P.W."/>
            <person name="Gong Y."/>
            <person name="Weir B.S."/>
            <person name="Guttman D.S."/>
        </authorList>
    </citation>
    <scope>NUCLEOTIDE SEQUENCE [LARGE SCALE GENOMIC DNA]</scope>
    <source>
        <strain evidence="1 2">ICMP4303</strain>
    </source>
</reference>
<evidence type="ECO:0000313" key="1">
    <source>
        <dbReference type="EMBL" id="KPW47130.1"/>
    </source>
</evidence>
<dbReference type="EMBL" id="LJPT01000117">
    <property type="protein sequence ID" value="KPW47130.1"/>
    <property type="molecule type" value="Genomic_DNA"/>
</dbReference>